<evidence type="ECO:0000313" key="2">
    <source>
        <dbReference type="Proteomes" id="UP001228049"/>
    </source>
</evidence>
<dbReference type="AlphaFoldDB" id="A0AAD9F5F8"/>
<gene>
    <name evidence="1" type="ORF">KUDE01_030130</name>
</gene>
<evidence type="ECO:0000313" key="1">
    <source>
        <dbReference type="EMBL" id="KAK1886415.1"/>
    </source>
</evidence>
<keyword evidence="2" id="KW-1185">Reference proteome</keyword>
<accession>A0AAD9F5F8</accession>
<proteinExistence type="predicted"/>
<comment type="caution">
    <text evidence="1">The sequence shown here is derived from an EMBL/GenBank/DDBJ whole genome shotgun (WGS) entry which is preliminary data.</text>
</comment>
<sequence length="109" mass="12044">MLTQYFTSEVIRVPAKISTASYSTYCLAGRLLLRCCEGEGGGGWGEEGGFCCDPVYYFGWGFLLAVWSWGRSAQPAGTEDTGWPQPDTEATWPEREKLREVYGKSQAGL</sequence>
<reference evidence="1" key="1">
    <citation type="submission" date="2023-04" db="EMBL/GenBank/DDBJ databases">
        <title>Chromosome-level genome of Chaenocephalus aceratus.</title>
        <authorList>
            <person name="Park H."/>
        </authorList>
    </citation>
    <scope>NUCLEOTIDE SEQUENCE</scope>
    <source>
        <strain evidence="1">DE</strain>
        <tissue evidence="1">Muscle</tissue>
    </source>
</reference>
<organism evidence="1 2">
    <name type="scientific">Dissostichus eleginoides</name>
    <name type="common">Patagonian toothfish</name>
    <name type="synonym">Dissostichus amissus</name>
    <dbReference type="NCBI Taxonomy" id="100907"/>
    <lineage>
        <taxon>Eukaryota</taxon>
        <taxon>Metazoa</taxon>
        <taxon>Chordata</taxon>
        <taxon>Craniata</taxon>
        <taxon>Vertebrata</taxon>
        <taxon>Euteleostomi</taxon>
        <taxon>Actinopterygii</taxon>
        <taxon>Neopterygii</taxon>
        <taxon>Teleostei</taxon>
        <taxon>Neoteleostei</taxon>
        <taxon>Acanthomorphata</taxon>
        <taxon>Eupercaria</taxon>
        <taxon>Perciformes</taxon>
        <taxon>Notothenioidei</taxon>
        <taxon>Nototheniidae</taxon>
        <taxon>Dissostichus</taxon>
    </lineage>
</organism>
<protein>
    <submittedName>
        <fullName evidence="1">Ecotin</fullName>
    </submittedName>
</protein>
<name>A0AAD9F5F8_DISEL</name>
<dbReference type="Proteomes" id="UP001228049">
    <property type="component" value="Unassembled WGS sequence"/>
</dbReference>
<dbReference type="EMBL" id="JASDAP010000020">
    <property type="protein sequence ID" value="KAK1886415.1"/>
    <property type="molecule type" value="Genomic_DNA"/>
</dbReference>